<dbReference type="PANTHER" id="PTHR42648">
    <property type="entry name" value="TRANSPOSASE, PUTATIVE-RELATED"/>
    <property type="match status" value="1"/>
</dbReference>
<evidence type="ECO:0000256" key="1">
    <source>
        <dbReference type="SAM" id="MobiDB-lite"/>
    </source>
</evidence>
<accession>A0A154PDN8</accession>
<evidence type="ECO:0000259" key="2">
    <source>
        <dbReference type="PROSITE" id="PS50994"/>
    </source>
</evidence>
<dbReference type="PROSITE" id="PS50994">
    <property type="entry name" value="INTEGRASE"/>
    <property type="match status" value="1"/>
</dbReference>
<dbReference type="InterPro" id="IPR001584">
    <property type="entry name" value="Integrase_cat-core"/>
</dbReference>
<protein>
    <submittedName>
        <fullName evidence="3">Copia protein</fullName>
    </submittedName>
</protein>
<dbReference type="InterPro" id="IPR036397">
    <property type="entry name" value="RNaseH_sf"/>
</dbReference>
<feature type="region of interest" description="Disordered" evidence="1">
    <location>
        <begin position="158"/>
        <end position="191"/>
    </location>
</feature>
<reference evidence="3 4" key="1">
    <citation type="submission" date="2015-07" db="EMBL/GenBank/DDBJ databases">
        <title>The genome of Dufourea novaeangliae.</title>
        <authorList>
            <person name="Pan H."/>
            <person name="Kapheim K."/>
        </authorList>
    </citation>
    <scope>NUCLEOTIDE SEQUENCE [LARGE SCALE GENOMIC DNA]</scope>
    <source>
        <strain evidence="3">0120121106</strain>
        <tissue evidence="3">Whole body</tissue>
    </source>
</reference>
<keyword evidence="4" id="KW-1185">Reference proteome</keyword>
<sequence>VNKGIQMDFTIPYTPQHNRKAERLNRTLVEKVRALLLESKMDRSFWGEALYTAAYLFNRTPSAAIETTPVQKWTGRKPDMKRIRVFGATAYAKTLGPLKKLEDRSKSYKMIGYLENGYRLWDEEKHKVTVARNVIVDEKENCLSKESETGPTQIEITVEIEENLVDNDSSTTTEKETRIDRNSEEPTKKQQ</sequence>
<evidence type="ECO:0000313" key="3">
    <source>
        <dbReference type="EMBL" id="KZC10016.1"/>
    </source>
</evidence>
<dbReference type="AlphaFoldDB" id="A0A154PDN8"/>
<dbReference type="STRING" id="178035.A0A154PDN8"/>
<dbReference type="InterPro" id="IPR012337">
    <property type="entry name" value="RNaseH-like_sf"/>
</dbReference>
<dbReference type="GO" id="GO:0015074">
    <property type="term" value="P:DNA integration"/>
    <property type="evidence" value="ECO:0007669"/>
    <property type="project" value="InterPro"/>
</dbReference>
<organism evidence="3 4">
    <name type="scientific">Dufourea novaeangliae</name>
    <name type="common">Sweat bee</name>
    <dbReference type="NCBI Taxonomy" id="178035"/>
    <lineage>
        <taxon>Eukaryota</taxon>
        <taxon>Metazoa</taxon>
        <taxon>Ecdysozoa</taxon>
        <taxon>Arthropoda</taxon>
        <taxon>Hexapoda</taxon>
        <taxon>Insecta</taxon>
        <taxon>Pterygota</taxon>
        <taxon>Neoptera</taxon>
        <taxon>Endopterygota</taxon>
        <taxon>Hymenoptera</taxon>
        <taxon>Apocrita</taxon>
        <taxon>Aculeata</taxon>
        <taxon>Apoidea</taxon>
        <taxon>Anthophila</taxon>
        <taxon>Halictidae</taxon>
        <taxon>Rophitinae</taxon>
        <taxon>Dufourea</taxon>
    </lineage>
</organism>
<dbReference type="SUPFAM" id="SSF53098">
    <property type="entry name" value="Ribonuclease H-like"/>
    <property type="match status" value="1"/>
</dbReference>
<dbReference type="Gene3D" id="3.30.420.10">
    <property type="entry name" value="Ribonuclease H-like superfamily/Ribonuclease H"/>
    <property type="match status" value="1"/>
</dbReference>
<evidence type="ECO:0000313" key="4">
    <source>
        <dbReference type="Proteomes" id="UP000076502"/>
    </source>
</evidence>
<dbReference type="EMBL" id="KQ434881">
    <property type="protein sequence ID" value="KZC10016.1"/>
    <property type="molecule type" value="Genomic_DNA"/>
</dbReference>
<dbReference type="Pfam" id="PF25597">
    <property type="entry name" value="SH3_retrovirus"/>
    <property type="match status" value="1"/>
</dbReference>
<feature type="compositionally biased region" description="Basic and acidic residues" evidence="1">
    <location>
        <begin position="173"/>
        <end position="191"/>
    </location>
</feature>
<gene>
    <name evidence="3" type="ORF">WN55_01749</name>
</gene>
<dbReference type="Proteomes" id="UP000076502">
    <property type="component" value="Unassembled WGS sequence"/>
</dbReference>
<name>A0A154PDN8_DUFNO</name>
<dbReference type="PANTHER" id="PTHR42648:SF28">
    <property type="entry name" value="TRANSPOSON-ENCODED PROTEIN WITH RIBONUCLEASE H-LIKE AND RETROVIRUS ZINC FINGER-LIKE DOMAINS"/>
    <property type="match status" value="1"/>
</dbReference>
<feature type="non-terminal residue" evidence="3">
    <location>
        <position position="1"/>
    </location>
</feature>
<dbReference type="InterPro" id="IPR057670">
    <property type="entry name" value="SH3_retrovirus"/>
</dbReference>
<dbReference type="GO" id="GO:0003676">
    <property type="term" value="F:nucleic acid binding"/>
    <property type="evidence" value="ECO:0007669"/>
    <property type="project" value="InterPro"/>
</dbReference>
<feature type="domain" description="Integrase catalytic" evidence="2">
    <location>
        <begin position="1"/>
        <end position="77"/>
    </location>
</feature>
<dbReference type="InterPro" id="IPR039537">
    <property type="entry name" value="Retrotran_Ty1/copia-like"/>
</dbReference>
<proteinExistence type="predicted"/>